<evidence type="ECO:0000256" key="9">
    <source>
        <dbReference type="SAM" id="Phobius"/>
    </source>
</evidence>
<comment type="catalytic activity">
    <reaction evidence="1 7">
        <text>Hydrolysis of terminal non-reducing beta-D-galactose residues in beta-D-galactosides.</text>
        <dbReference type="EC" id="3.2.1.23"/>
    </reaction>
</comment>
<dbReference type="PROSITE" id="PS01182">
    <property type="entry name" value="GLYCOSYL_HYDROL_F35"/>
    <property type="match status" value="1"/>
</dbReference>
<accession>G4YP97</accession>
<dbReference type="InterPro" id="IPR048913">
    <property type="entry name" value="BetaGal_gal-bd"/>
</dbReference>
<keyword evidence="4" id="KW-0732">Signal</keyword>
<dbReference type="GO" id="GO:0005975">
    <property type="term" value="P:carbohydrate metabolic process"/>
    <property type="evidence" value="ECO:0007669"/>
    <property type="project" value="InterPro"/>
</dbReference>
<organism evidence="12 13">
    <name type="scientific">Phytophthora sojae (strain P6497)</name>
    <name type="common">Soybean stem and root rot agent</name>
    <name type="synonym">Phytophthora megasperma f. sp. glycines</name>
    <dbReference type="NCBI Taxonomy" id="1094619"/>
    <lineage>
        <taxon>Eukaryota</taxon>
        <taxon>Sar</taxon>
        <taxon>Stramenopiles</taxon>
        <taxon>Oomycota</taxon>
        <taxon>Peronosporomycetes</taxon>
        <taxon>Peronosporales</taxon>
        <taxon>Peronosporaceae</taxon>
        <taxon>Phytophthora</taxon>
    </lineage>
</organism>
<feature type="domain" description="Beta-galactosidase galactose-binding" evidence="11">
    <location>
        <begin position="698"/>
        <end position="769"/>
    </location>
</feature>
<dbReference type="PRINTS" id="PR00742">
    <property type="entry name" value="GLHYDRLASE35"/>
</dbReference>
<dbReference type="RefSeq" id="XP_009514506.1">
    <property type="nucleotide sequence ID" value="XM_009516211.1"/>
</dbReference>
<gene>
    <name evidence="12" type="ORF">PHYSODRAFT_553859</name>
</gene>
<dbReference type="Proteomes" id="UP000002640">
    <property type="component" value="Unassembled WGS sequence"/>
</dbReference>
<dbReference type="InParanoid" id="G4YP97"/>
<dbReference type="Gene3D" id="2.60.120.260">
    <property type="entry name" value="Galactose-binding domain-like"/>
    <property type="match status" value="1"/>
</dbReference>
<evidence type="ECO:0000256" key="6">
    <source>
        <dbReference type="ARBA" id="ARBA00023295"/>
    </source>
</evidence>
<dbReference type="STRING" id="1094619.G4YP97"/>
<dbReference type="EC" id="3.2.1.23" evidence="3 7"/>
<dbReference type="Pfam" id="PF01301">
    <property type="entry name" value="Glyco_hydro_35"/>
    <property type="match status" value="1"/>
</dbReference>
<keyword evidence="6 7" id="KW-0326">Glycosidase</keyword>
<dbReference type="InterPro" id="IPR008979">
    <property type="entry name" value="Galactose-bd-like_sf"/>
</dbReference>
<dbReference type="InterPro" id="IPR001944">
    <property type="entry name" value="Glycoside_Hdrlase_35"/>
</dbReference>
<dbReference type="Gene3D" id="3.20.20.80">
    <property type="entry name" value="Glycosidases"/>
    <property type="match status" value="1"/>
</dbReference>
<dbReference type="GeneID" id="20662945"/>
<dbReference type="FunFam" id="3.20.20.80:FF:000006">
    <property type="entry name" value="Beta-galactosidase"/>
    <property type="match status" value="1"/>
</dbReference>
<dbReference type="InterPro" id="IPR031330">
    <property type="entry name" value="Gly_Hdrlase_35_cat"/>
</dbReference>
<keyword evidence="9" id="KW-0812">Transmembrane</keyword>
<keyword evidence="13" id="KW-1185">Reference proteome</keyword>
<evidence type="ECO:0000256" key="3">
    <source>
        <dbReference type="ARBA" id="ARBA00012756"/>
    </source>
</evidence>
<dbReference type="SUPFAM" id="SSF51445">
    <property type="entry name" value="(Trans)glycosidases"/>
    <property type="match status" value="1"/>
</dbReference>
<dbReference type="InterPro" id="IPR019801">
    <property type="entry name" value="Glyco_hydro_35_CS"/>
</dbReference>
<dbReference type="PANTHER" id="PTHR23421">
    <property type="entry name" value="BETA-GALACTOSIDASE RELATED"/>
    <property type="match status" value="1"/>
</dbReference>
<dbReference type="SMR" id="G4YP97"/>
<sequence length="825" mass="92577">MFSAEADYEALLPVDAPRAPPARARRRVQRMDVALLAVVLFVACFVGVRPPALRVSNPLLLPKAQAEAQFMTYEDIDAAKRQAGYSVSYSARGFEIDGRRTLLLGGSIHYPRSSEGEWETLLRAAKRDGLNHIEMYVFWNLHEQERGVFNFAGNANATRFYELAAEVGLFLHVRFGPYVCAEWSNGGLPLWLNWIPGMKVRSSNAPWQWEMERFVTYMVELSRPFLAKNGGPIIMAQIENEFAMHDPEYVEWCGDLVKRLDTSIPWVMCYANAAENTILSCNGNDCVDFAVKHVKERPSDPLVWTEDEGWFQTWAKDKKNPLPNDQRTAEDMAYAVARWFAVGGAAHNYYMYHGGNNFGRAASAGVTTKYADGVNLHSDGLSNEPKRSHLRKLHEALIDCNDILMRNDRQLLHPHELAPTHGETAEASSLQQRAFIYGAEDGPNQVAFLENQADKKVTVVFRDNKYELAPTSMMIIKDGALLFNTADVRKSFPGTVHRAYTPIVQAATLQWETWSELNVSSLTPRRRVVAERPVEQLRLTADRSDYLTYETTFTVDPADTPIDIDSDASTVKVTSCEASSIIAFVDGWLIGERNLAYPGGNCSKEFRFSLPTNIDVTRQHSLKLVSVSLGIYSLGSNHTKGLTGKVRVGRKNLAKGHQWEMYPTLVGEQLEIYRPEWLSSVPWTPVPRVVASGRQLMSWYWTSFSYPAFELPAEADPVSEPFSILLDCIGLTRGRAYINGHDLGRYWLVNDEGEFVQRYYHVPRDWLVKDQANVLVVFDELGGSVADVRLVSSSMVPDAVGDAAAAKFLEKSSPTAGEVVYVARE</sequence>
<dbReference type="Pfam" id="PF21467">
    <property type="entry name" value="BetaGal_gal-bd"/>
    <property type="match status" value="1"/>
</dbReference>
<reference evidence="12 13" key="1">
    <citation type="journal article" date="2006" name="Science">
        <title>Phytophthora genome sequences uncover evolutionary origins and mechanisms of pathogenesis.</title>
        <authorList>
            <person name="Tyler B.M."/>
            <person name="Tripathy S."/>
            <person name="Zhang X."/>
            <person name="Dehal P."/>
            <person name="Jiang R.H."/>
            <person name="Aerts A."/>
            <person name="Arredondo F.D."/>
            <person name="Baxter L."/>
            <person name="Bensasson D."/>
            <person name="Beynon J.L."/>
            <person name="Chapman J."/>
            <person name="Damasceno C.M."/>
            <person name="Dorrance A.E."/>
            <person name="Dou D."/>
            <person name="Dickerman A.W."/>
            <person name="Dubchak I.L."/>
            <person name="Garbelotto M."/>
            <person name="Gijzen M."/>
            <person name="Gordon S.G."/>
            <person name="Govers F."/>
            <person name="Grunwald N.J."/>
            <person name="Huang W."/>
            <person name="Ivors K.L."/>
            <person name="Jones R.W."/>
            <person name="Kamoun S."/>
            <person name="Krampis K."/>
            <person name="Lamour K.H."/>
            <person name="Lee M.K."/>
            <person name="McDonald W.H."/>
            <person name="Medina M."/>
            <person name="Meijer H.J."/>
            <person name="Nordberg E.K."/>
            <person name="Maclean D.J."/>
            <person name="Ospina-Giraldo M.D."/>
            <person name="Morris P.F."/>
            <person name="Phuntumart V."/>
            <person name="Putnam N.H."/>
            <person name="Rash S."/>
            <person name="Rose J.K."/>
            <person name="Sakihama Y."/>
            <person name="Salamov A.A."/>
            <person name="Savidor A."/>
            <person name="Scheuring C.F."/>
            <person name="Smith B.M."/>
            <person name="Sobral B.W."/>
            <person name="Terry A."/>
            <person name="Torto-Alalibo T.A."/>
            <person name="Win J."/>
            <person name="Xu Z."/>
            <person name="Zhang H."/>
            <person name="Grigoriev I.V."/>
            <person name="Rokhsar D.S."/>
            <person name="Boore J.L."/>
        </authorList>
    </citation>
    <scope>NUCLEOTIDE SEQUENCE [LARGE SCALE GENOMIC DNA]</scope>
    <source>
        <strain evidence="12 13">P6497</strain>
    </source>
</reference>
<keyword evidence="9" id="KW-1133">Transmembrane helix</keyword>
<evidence type="ECO:0000256" key="1">
    <source>
        <dbReference type="ARBA" id="ARBA00001412"/>
    </source>
</evidence>
<keyword evidence="5 7" id="KW-0378">Hydrolase</keyword>
<evidence type="ECO:0000256" key="5">
    <source>
        <dbReference type="ARBA" id="ARBA00022801"/>
    </source>
</evidence>
<evidence type="ECO:0000259" key="10">
    <source>
        <dbReference type="Pfam" id="PF01301"/>
    </source>
</evidence>
<evidence type="ECO:0000256" key="8">
    <source>
        <dbReference type="RuleBase" id="RU003679"/>
    </source>
</evidence>
<evidence type="ECO:0000256" key="4">
    <source>
        <dbReference type="ARBA" id="ARBA00022729"/>
    </source>
</evidence>
<dbReference type="InterPro" id="IPR017853">
    <property type="entry name" value="GH"/>
</dbReference>
<dbReference type="KEGG" id="psoj:PHYSODRAFT_553859"/>
<comment type="similarity">
    <text evidence="2 8">Belongs to the glycosyl hydrolase 35 family.</text>
</comment>
<dbReference type="EMBL" id="JH159151">
    <property type="protein sequence ID" value="EGZ27231.1"/>
    <property type="molecule type" value="Genomic_DNA"/>
</dbReference>
<dbReference type="AlphaFoldDB" id="G4YP97"/>
<feature type="domain" description="Glycoside hydrolase 35 catalytic" evidence="10">
    <location>
        <begin position="94"/>
        <end position="396"/>
    </location>
</feature>
<protein>
    <recommendedName>
        <fullName evidence="3 7">Beta-galactosidase</fullName>
        <ecNumber evidence="3 7">3.2.1.23</ecNumber>
    </recommendedName>
</protein>
<dbReference type="SUPFAM" id="SSF49785">
    <property type="entry name" value="Galactose-binding domain-like"/>
    <property type="match status" value="1"/>
</dbReference>
<evidence type="ECO:0000313" key="13">
    <source>
        <dbReference type="Proteomes" id="UP000002640"/>
    </source>
</evidence>
<evidence type="ECO:0000313" key="12">
    <source>
        <dbReference type="EMBL" id="EGZ27231.1"/>
    </source>
</evidence>
<evidence type="ECO:0000259" key="11">
    <source>
        <dbReference type="Pfam" id="PF21467"/>
    </source>
</evidence>
<name>G4YP97_PHYSP</name>
<evidence type="ECO:0000256" key="7">
    <source>
        <dbReference type="RuleBase" id="RU000675"/>
    </source>
</evidence>
<evidence type="ECO:0000256" key="2">
    <source>
        <dbReference type="ARBA" id="ARBA00009809"/>
    </source>
</evidence>
<feature type="transmembrane region" description="Helical" evidence="9">
    <location>
        <begin position="33"/>
        <end position="52"/>
    </location>
</feature>
<proteinExistence type="inferred from homology"/>
<keyword evidence="9" id="KW-0472">Membrane</keyword>
<dbReference type="GO" id="GO:0004565">
    <property type="term" value="F:beta-galactosidase activity"/>
    <property type="evidence" value="ECO:0007669"/>
    <property type="project" value="UniProtKB-EC"/>
</dbReference>
<dbReference type="OMA" id="CGNYNHG"/>